<sequence length="72" mass="7756">MFFCRTKGSTEVALPAIGGLSREGAGWRREPGGGQADSSRRYEFSDPTHAGIGPEDKDLEPVTLRFLLGSSE</sequence>
<proteinExistence type="predicted"/>
<dbReference type="EMBL" id="CM034388">
    <property type="protein sequence ID" value="KAJ0183577.1"/>
    <property type="molecule type" value="Genomic_DNA"/>
</dbReference>
<evidence type="ECO:0000313" key="2">
    <source>
        <dbReference type="Proteomes" id="UP000824533"/>
    </source>
</evidence>
<evidence type="ECO:0000313" key="1">
    <source>
        <dbReference type="EMBL" id="KAJ0183577.1"/>
    </source>
</evidence>
<protein>
    <submittedName>
        <fullName evidence="1">Uncharacterized protein</fullName>
    </submittedName>
</protein>
<reference evidence="1 2" key="1">
    <citation type="journal article" date="2021" name="Front. Genet.">
        <title>Chromosome-Level Genome Assembly Reveals Significant Gene Expansion in the Toll and IMD Signaling Pathways of Dendrolimus kikuchii.</title>
        <authorList>
            <person name="Zhou J."/>
            <person name="Wu P."/>
            <person name="Xiong Z."/>
            <person name="Liu N."/>
            <person name="Zhao N."/>
            <person name="Ji M."/>
            <person name="Qiu Y."/>
            <person name="Yang B."/>
        </authorList>
    </citation>
    <scope>NUCLEOTIDE SEQUENCE [LARGE SCALE GENOMIC DNA]</scope>
    <source>
        <strain evidence="1">Ann1</strain>
    </source>
</reference>
<name>A0ACC1DJK3_9NEOP</name>
<organism evidence="1 2">
    <name type="scientific">Dendrolimus kikuchii</name>
    <dbReference type="NCBI Taxonomy" id="765133"/>
    <lineage>
        <taxon>Eukaryota</taxon>
        <taxon>Metazoa</taxon>
        <taxon>Ecdysozoa</taxon>
        <taxon>Arthropoda</taxon>
        <taxon>Hexapoda</taxon>
        <taxon>Insecta</taxon>
        <taxon>Pterygota</taxon>
        <taxon>Neoptera</taxon>
        <taxon>Endopterygota</taxon>
        <taxon>Lepidoptera</taxon>
        <taxon>Glossata</taxon>
        <taxon>Ditrysia</taxon>
        <taxon>Bombycoidea</taxon>
        <taxon>Lasiocampidae</taxon>
        <taxon>Dendrolimus</taxon>
    </lineage>
</organism>
<gene>
    <name evidence="1" type="ORF">K1T71_001553</name>
</gene>
<comment type="caution">
    <text evidence="1">The sequence shown here is derived from an EMBL/GenBank/DDBJ whole genome shotgun (WGS) entry which is preliminary data.</text>
</comment>
<keyword evidence="2" id="KW-1185">Reference proteome</keyword>
<dbReference type="Proteomes" id="UP000824533">
    <property type="component" value="Linkage Group LG02"/>
</dbReference>
<accession>A0ACC1DJK3</accession>